<dbReference type="PRINTS" id="PR01071">
    <property type="entry name" value="ACOABIOTINCC"/>
</dbReference>
<comment type="function">
    <text evidence="1 9">This protein is a component of the acetyl coenzyme A carboxylase complex; first, biotin carboxylase catalyzes the carboxylation of the carrier protein and then the transcarboxylase transfers the carboxyl group to form malonyl-CoA.</text>
</comment>
<dbReference type="Proteomes" id="UP000014541">
    <property type="component" value="Unassembled WGS sequence"/>
</dbReference>
<name>S3KHT4_TREMA</name>
<dbReference type="HOGENOM" id="CLU_016733_3_0_12"/>
<dbReference type="InterPro" id="IPR001249">
    <property type="entry name" value="AcCoA_biotinCC"/>
</dbReference>
<evidence type="ECO:0000256" key="4">
    <source>
        <dbReference type="ARBA" id="ARBA00022516"/>
    </source>
</evidence>
<dbReference type="GO" id="GO:0009317">
    <property type="term" value="C:acetyl-CoA carboxylase complex"/>
    <property type="evidence" value="ECO:0007669"/>
    <property type="project" value="InterPro"/>
</dbReference>
<accession>S3KHT4</accession>
<dbReference type="Gene3D" id="2.40.50.100">
    <property type="match status" value="1"/>
</dbReference>
<dbReference type="PATRIC" id="fig|1125699.3.peg.2187"/>
<dbReference type="InterPro" id="IPR000089">
    <property type="entry name" value="Biotin_lipoyl"/>
</dbReference>
<dbReference type="Pfam" id="PF00364">
    <property type="entry name" value="Biotin_lipoyl"/>
    <property type="match status" value="1"/>
</dbReference>
<evidence type="ECO:0000313" key="12">
    <source>
        <dbReference type="Proteomes" id="UP000014541"/>
    </source>
</evidence>
<dbReference type="PROSITE" id="PS00188">
    <property type="entry name" value="BIOTIN"/>
    <property type="match status" value="1"/>
</dbReference>
<evidence type="ECO:0000259" key="10">
    <source>
        <dbReference type="PROSITE" id="PS50968"/>
    </source>
</evidence>
<dbReference type="EMBL" id="ATFF01000006">
    <property type="protein sequence ID" value="EPF31812.1"/>
    <property type="molecule type" value="Genomic_DNA"/>
</dbReference>
<proteinExistence type="predicted"/>
<dbReference type="AlphaFoldDB" id="S3KHT4"/>
<dbReference type="eggNOG" id="COG0511">
    <property type="taxonomic scope" value="Bacteria"/>
</dbReference>
<gene>
    <name evidence="11" type="ORF">HMPREF9194_02167</name>
</gene>
<keyword evidence="6 9" id="KW-0443">Lipid metabolism</keyword>
<evidence type="ECO:0000256" key="8">
    <source>
        <dbReference type="ARBA" id="ARBA00023267"/>
    </source>
</evidence>
<dbReference type="FunFam" id="2.40.50.100:FF:000003">
    <property type="entry name" value="Acetyl-CoA carboxylase biotin carboxyl carrier protein"/>
    <property type="match status" value="1"/>
</dbReference>
<keyword evidence="8 9" id="KW-0092">Biotin</keyword>
<dbReference type="PANTHER" id="PTHR45266:SF3">
    <property type="entry name" value="OXALOACETATE DECARBOXYLASE ALPHA CHAIN"/>
    <property type="match status" value="1"/>
</dbReference>
<evidence type="ECO:0000256" key="1">
    <source>
        <dbReference type="ARBA" id="ARBA00003761"/>
    </source>
</evidence>
<dbReference type="SUPFAM" id="SSF51230">
    <property type="entry name" value="Single hybrid motif"/>
    <property type="match status" value="1"/>
</dbReference>
<dbReference type="InterPro" id="IPR001882">
    <property type="entry name" value="Biotin_BS"/>
</dbReference>
<dbReference type="OrthoDB" id="9811735at2"/>
<keyword evidence="5 9" id="KW-0276">Fatty acid metabolism</keyword>
<comment type="pathway">
    <text evidence="2 9">Lipid metabolism; fatty acid biosynthesis.</text>
</comment>
<keyword evidence="7 9" id="KW-0275">Fatty acid biosynthesis</keyword>
<comment type="caution">
    <text evidence="11">The sequence shown here is derived from an EMBL/GenBank/DDBJ whole genome shotgun (WGS) entry which is preliminary data.</text>
</comment>
<sequence>MNEELILKLFEKFEQSSSVYMRIKDGENEFVLKKEGAFTPDRIMPIVQSAPPIPIQAPAAPTAAGFVAGAAVPSASAVAAAAGGNASASGAQSADPAAKNLIQIKSPIVGTFYRSPSPDSPPYVDKGAKVKKGQPLCVLEAMKMMNTLESEFDGVIEDIAVSNGDLVEFDQVLFTLRTV</sequence>
<evidence type="ECO:0000256" key="6">
    <source>
        <dbReference type="ARBA" id="ARBA00023098"/>
    </source>
</evidence>
<reference evidence="11 12" key="1">
    <citation type="submission" date="2013-04" db="EMBL/GenBank/DDBJ databases">
        <title>The Genome Sequence of Treponema maltophilum ATCC 51939.</title>
        <authorList>
            <consortium name="The Broad Institute Genomics Platform"/>
            <person name="Earl A."/>
            <person name="Ward D."/>
            <person name="Feldgarden M."/>
            <person name="Gevers D."/>
            <person name="Leonetti C."/>
            <person name="Blanton J.M."/>
            <person name="Dewhirst F.E."/>
            <person name="Izard J."/>
            <person name="Walker B."/>
            <person name="Young S."/>
            <person name="Zeng Q."/>
            <person name="Gargeya S."/>
            <person name="Fitzgerald M."/>
            <person name="Haas B."/>
            <person name="Abouelleil A."/>
            <person name="Allen A.W."/>
            <person name="Alvarado L."/>
            <person name="Arachchi H.M."/>
            <person name="Berlin A.M."/>
            <person name="Chapman S.B."/>
            <person name="Gainer-Dewar J."/>
            <person name="Goldberg J."/>
            <person name="Griggs A."/>
            <person name="Gujja S."/>
            <person name="Hansen M."/>
            <person name="Howarth C."/>
            <person name="Imamovic A."/>
            <person name="Ireland A."/>
            <person name="Larimer J."/>
            <person name="McCowan C."/>
            <person name="Murphy C."/>
            <person name="Pearson M."/>
            <person name="Poon T.W."/>
            <person name="Priest M."/>
            <person name="Roberts A."/>
            <person name="Saif S."/>
            <person name="Shea T."/>
            <person name="Sisk P."/>
            <person name="Sykes S."/>
            <person name="Wortman J."/>
            <person name="Nusbaum C."/>
            <person name="Birren B."/>
        </authorList>
    </citation>
    <scope>NUCLEOTIDE SEQUENCE [LARGE SCALE GENOMIC DNA]</scope>
    <source>
        <strain evidence="11 12">ATCC 51939</strain>
    </source>
</reference>
<dbReference type="InterPro" id="IPR011053">
    <property type="entry name" value="Single_hybrid_motif"/>
</dbReference>
<dbReference type="UniPathway" id="UPA00094"/>
<dbReference type="InterPro" id="IPR050709">
    <property type="entry name" value="Biotin_Carboxyl_Carrier/Decarb"/>
</dbReference>
<keyword evidence="4 9" id="KW-0444">Lipid biosynthesis</keyword>
<dbReference type="CDD" id="cd06850">
    <property type="entry name" value="biotinyl_domain"/>
    <property type="match status" value="1"/>
</dbReference>
<evidence type="ECO:0000256" key="3">
    <source>
        <dbReference type="ARBA" id="ARBA00017562"/>
    </source>
</evidence>
<evidence type="ECO:0000256" key="2">
    <source>
        <dbReference type="ARBA" id="ARBA00005194"/>
    </source>
</evidence>
<dbReference type="GO" id="GO:0006633">
    <property type="term" value="P:fatty acid biosynthetic process"/>
    <property type="evidence" value="ECO:0007669"/>
    <property type="project" value="UniProtKB-UniPathway"/>
</dbReference>
<dbReference type="STRING" id="1125699.HMPREF9194_02167"/>
<dbReference type="PANTHER" id="PTHR45266">
    <property type="entry name" value="OXALOACETATE DECARBOXYLASE ALPHA CHAIN"/>
    <property type="match status" value="1"/>
</dbReference>
<evidence type="ECO:0000256" key="5">
    <source>
        <dbReference type="ARBA" id="ARBA00022832"/>
    </source>
</evidence>
<protein>
    <recommendedName>
        <fullName evidence="3 9">Biotin carboxyl carrier protein of acetyl-CoA carboxylase</fullName>
    </recommendedName>
</protein>
<evidence type="ECO:0000256" key="7">
    <source>
        <dbReference type="ARBA" id="ARBA00023160"/>
    </source>
</evidence>
<evidence type="ECO:0000313" key="11">
    <source>
        <dbReference type="EMBL" id="EPF31812.1"/>
    </source>
</evidence>
<dbReference type="NCBIfam" id="TIGR00531">
    <property type="entry name" value="BCCP"/>
    <property type="match status" value="1"/>
</dbReference>
<dbReference type="PROSITE" id="PS50968">
    <property type="entry name" value="BIOTINYL_LIPOYL"/>
    <property type="match status" value="1"/>
</dbReference>
<keyword evidence="12" id="KW-1185">Reference proteome</keyword>
<evidence type="ECO:0000256" key="9">
    <source>
        <dbReference type="RuleBase" id="RU364072"/>
    </source>
</evidence>
<feature type="domain" description="Lipoyl-binding" evidence="10">
    <location>
        <begin position="101"/>
        <end position="177"/>
    </location>
</feature>
<dbReference type="GO" id="GO:0003989">
    <property type="term" value="F:acetyl-CoA carboxylase activity"/>
    <property type="evidence" value="ECO:0007669"/>
    <property type="project" value="InterPro"/>
</dbReference>
<organism evidence="11 12">
    <name type="scientific">Treponema maltophilum ATCC 51939</name>
    <dbReference type="NCBI Taxonomy" id="1125699"/>
    <lineage>
        <taxon>Bacteria</taxon>
        <taxon>Pseudomonadati</taxon>
        <taxon>Spirochaetota</taxon>
        <taxon>Spirochaetia</taxon>
        <taxon>Spirochaetales</taxon>
        <taxon>Treponemataceae</taxon>
        <taxon>Treponema</taxon>
    </lineage>
</organism>
<dbReference type="RefSeq" id="WP_016526421.1">
    <property type="nucleotide sequence ID" value="NZ_KE332518.1"/>
</dbReference>